<proteinExistence type="predicted"/>
<evidence type="ECO:0000256" key="1">
    <source>
        <dbReference type="SAM" id="Phobius"/>
    </source>
</evidence>
<dbReference type="EMBL" id="MN740162">
    <property type="protein sequence ID" value="QHT91049.1"/>
    <property type="molecule type" value="Genomic_DNA"/>
</dbReference>
<evidence type="ECO:0000313" key="2">
    <source>
        <dbReference type="EMBL" id="QHT91049.1"/>
    </source>
</evidence>
<dbReference type="AlphaFoldDB" id="A0A6C0IE52"/>
<keyword evidence="1" id="KW-0472">Membrane</keyword>
<name>A0A6C0IE52_9ZZZZ</name>
<feature type="transmembrane region" description="Helical" evidence="1">
    <location>
        <begin position="6"/>
        <end position="28"/>
    </location>
</feature>
<organism evidence="2">
    <name type="scientific">viral metagenome</name>
    <dbReference type="NCBI Taxonomy" id="1070528"/>
    <lineage>
        <taxon>unclassified sequences</taxon>
        <taxon>metagenomes</taxon>
        <taxon>organismal metagenomes</taxon>
    </lineage>
</organism>
<keyword evidence="1" id="KW-0812">Transmembrane</keyword>
<protein>
    <recommendedName>
        <fullName evidence="3">CPW-WPC domain-containing protein</fullName>
    </recommendedName>
</protein>
<feature type="transmembrane region" description="Helical" evidence="1">
    <location>
        <begin position="40"/>
        <end position="62"/>
    </location>
</feature>
<accession>A0A6C0IE52</accession>
<sequence>MASFNSIVITIATIIIAIIIIGFVFRYVTAKELPGFQRIVLTAAIIILIIALIIIGILLSYYKAKEQWPPIVAGCPDYWTIDGSSNLSRCTNIQDLGTCPAQSGNKHLVMDFSGPAFTGTNGTCAKYTWAKKCGVTWDGITYGVNNPCSST</sequence>
<reference evidence="2" key="1">
    <citation type="journal article" date="2020" name="Nature">
        <title>Giant virus diversity and host interactions through global metagenomics.</title>
        <authorList>
            <person name="Schulz F."/>
            <person name="Roux S."/>
            <person name="Paez-Espino D."/>
            <person name="Jungbluth S."/>
            <person name="Walsh D.A."/>
            <person name="Denef V.J."/>
            <person name="McMahon K.D."/>
            <person name="Konstantinidis K.T."/>
            <person name="Eloe-Fadrosh E.A."/>
            <person name="Kyrpides N.C."/>
            <person name="Woyke T."/>
        </authorList>
    </citation>
    <scope>NUCLEOTIDE SEQUENCE</scope>
    <source>
        <strain evidence="2">GVMAG-M-3300023184-72</strain>
    </source>
</reference>
<keyword evidence="1" id="KW-1133">Transmembrane helix</keyword>
<evidence type="ECO:0008006" key="3">
    <source>
        <dbReference type="Google" id="ProtNLM"/>
    </source>
</evidence>